<gene>
    <name evidence="2" type="ORF">A9A72_1231089</name>
</gene>
<sequence length="338" mass="36961">MNCRRSPYSITVERSVAFRRSVGGRLVFACYQKLAARTSSYNAALSSARTAGFALHGESLFPNAEKVTKNAYPSIRVSLRSTSLIPSLLRGAPRKGHPRPFTALAASMPLAPLRSDFIRPPERGVRRRLMVRCRKNWKSVSGQQRCVYVPSRNENIVGWKTAEHFPPRSALKSSTHNLSENRWVSFALPTLRSLEARISASLHVPSDTTKPPLSEGRVQVMWKGLSGMDAARAAMGQGWPFAAGPWNVTGAREPRRSRGRMQGQDFLVPFGATAKRDSPSRAKPSRRPTAPMGPNESSSNPSPTASRPRPLPQTAQPTLPFAARPSGMPAATSQVLPC</sequence>
<name>A0A5S5BF33_STUST</name>
<dbReference type="EMBL" id="VNHQ01000013">
    <property type="protein sequence ID" value="TYP64303.1"/>
    <property type="molecule type" value="Genomic_DNA"/>
</dbReference>
<feature type="region of interest" description="Disordered" evidence="1">
    <location>
        <begin position="269"/>
        <end position="338"/>
    </location>
</feature>
<evidence type="ECO:0000256" key="1">
    <source>
        <dbReference type="SAM" id="MobiDB-lite"/>
    </source>
</evidence>
<comment type="caution">
    <text evidence="2">The sequence shown here is derived from an EMBL/GenBank/DDBJ whole genome shotgun (WGS) entry which is preliminary data.</text>
</comment>
<evidence type="ECO:0000313" key="3">
    <source>
        <dbReference type="Proteomes" id="UP000324282"/>
    </source>
</evidence>
<organism evidence="2 3">
    <name type="scientific">Stutzerimonas stutzeri</name>
    <name type="common">Pseudomonas stutzeri</name>
    <dbReference type="NCBI Taxonomy" id="316"/>
    <lineage>
        <taxon>Bacteria</taxon>
        <taxon>Pseudomonadati</taxon>
        <taxon>Pseudomonadota</taxon>
        <taxon>Gammaproteobacteria</taxon>
        <taxon>Pseudomonadales</taxon>
        <taxon>Pseudomonadaceae</taxon>
        <taxon>Stutzerimonas</taxon>
    </lineage>
</organism>
<feature type="compositionally biased region" description="Polar residues" evidence="1">
    <location>
        <begin position="295"/>
        <end position="305"/>
    </location>
</feature>
<proteinExistence type="predicted"/>
<dbReference type="Proteomes" id="UP000324282">
    <property type="component" value="Unassembled WGS sequence"/>
</dbReference>
<accession>A0A5S5BF33</accession>
<protein>
    <submittedName>
        <fullName evidence="2">Uncharacterized protein</fullName>
    </submittedName>
</protein>
<evidence type="ECO:0000313" key="2">
    <source>
        <dbReference type="EMBL" id="TYP64303.1"/>
    </source>
</evidence>
<reference evidence="2 3" key="1">
    <citation type="submission" date="2019-07" db="EMBL/GenBank/DDBJ databases">
        <title>Deep subsurface shale carbon reservoir microbial communities from Ohio and West Virginia, USA.</title>
        <authorList>
            <person name="Wrighton K."/>
        </authorList>
    </citation>
    <scope>NUCLEOTIDE SEQUENCE [LARGE SCALE GENOMIC DNA]</scope>
    <source>
        <strain evidence="2 3">NP_8Ht</strain>
    </source>
</reference>
<dbReference type="AlphaFoldDB" id="A0A5S5BF33"/>